<proteinExistence type="predicted"/>
<gene>
    <name evidence="2" type="ORF">M8C21_008014</name>
</gene>
<comment type="caution">
    <text evidence="2">The sequence shown here is derived from an EMBL/GenBank/DDBJ whole genome shotgun (WGS) entry which is preliminary data.</text>
</comment>
<evidence type="ECO:0000313" key="3">
    <source>
        <dbReference type="Proteomes" id="UP001206925"/>
    </source>
</evidence>
<reference evidence="2" key="1">
    <citation type="submission" date="2022-06" db="EMBL/GenBank/DDBJ databases">
        <title>Uncovering the hologenomic basis of an extraordinary plant invasion.</title>
        <authorList>
            <person name="Bieker V.C."/>
            <person name="Martin M.D."/>
            <person name="Gilbert T."/>
            <person name="Hodgins K."/>
            <person name="Battlay P."/>
            <person name="Petersen B."/>
            <person name="Wilson J."/>
        </authorList>
    </citation>
    <scope>NUCLEOTIDE SEQUENCE</scope>
    <source>
        <strain evidence="2">AA19_3_7</strain>
        <tissue evidence="2">Leaf</tissue>
    </source>
</reference>
<name>A0AAD5G3K4_AMBAR</name>
<evidence type="ECO:0000313" key="2">
    <source>
        <dbReference type="EMBL" id="KAI7726358.1"/>
    </source>
</evidence>
<organism evidence="2 3">
    <name type="scientific">Ambrosia artemisiifolia</name>
    <name type="common">Common ragweed</name>
    <dbReference type="NCBI Taxonomy" id="4212"/>
    <lineage>
        <taxon>Eukaryota</taxon>
        <taxon>Viridiplantae</taxon>
        <taxon>Streptophyta</taxon>
        <taxon>Embryophyta</taxon>
        <taxon>Tracheophyta</taxon>
        <taxon>Spermatophyta</taxon>
        <taxon>Magnoliopsida</taxon>
        <taxon>eudicotyledons</taxon>
        <taxon>Gunneridae</taxon>
        <taxon>Pentapetalae</taxon>
        <taxon>asterids</taxon>
        <taxon>campanulids</taxon>
        <taxon>Asterales</taxon>
        <taxon>Asteraceae</taxon>
        <taxon>Asteroideae</taxon>
        <taxon>Heliantheae alliance</taxon>
        <taxon>Heliantheae</taxon>
        <taxon>Ambrosia</taxon>
    </lineage>
</organism>
<dbReference type="EMBL" id="JAMZMK010011702">
    <property type="protein sequence ID" value="KAI7726358.1"/>
    <property type="molecule type" value="Genomic_DNA"/>
</dbReference>
<dbReference type="AlphaFoldDB" id="A0AAD5G3K4"/>
<dbReference type="Proteomes" id="UP001206925">
    <property type="component" value="Unassembled WGS sequence"/>
</dbReference>
<evidence type="ECO:0000256" key="1">
    <source>
        <dbReference type="SAM" id="Phobius"/>
    </source>
</evidence>
<keyword evidence="1" id="KW-1133">Transmembrane helix</keyword>
<accession>A0AAD5G3K4</accession>
<keyword evidence="3" id="KW-1185">Reference proteome</keyword>
<keyword evidence="1" id="KW-0812">Transmembrane</keyword>
<protein>
    <submittedName>
        <fullName evidence="2">Uncharacterized protein</fullName>
    </submittedName>
</protein>
<sequence length="42" mass="4756">MVAFRLLKKNIKFVALLVAVKNALFKMISIVVAQVYVFVNDT</sequence>
<feature type="transmembrane region" description="Helical" evidence="1">
    <location>
        <begin position="12"/>
        <end position="39"/>
    </location>
</feature>
<keyword evidence="1" id="KW-0472">Membrane</keyword>